<dbReference type="Proteomes" id="UP001271789">
    <property type="component" value="Unassembled WGS sequence"/>
</dbReference>
<evidence type="ECO:0000259" key="2">
    <source>
        <dbReference type="Pfam" id="PF09472"/>
    </source>
</evidence>
<dbReference type="GO" id="GO:0016020">
    <property type="term" value="C:membrane"/>
    <property type="evidence" value="ECO:0007669"/>
    <property type="project" value="InterPro"/>
</dbReference>
<dbReference type="GO" id="GO:0030269">
    <property type="term" value="F:tetrahydromethanopterin S-methyltransferase activity"/>
    <property type="evidence" value="ECO:0007669"/>
    <property type="project" value="InterPro"/>
</dbReference>
<accession>A0AAE4SDP3</accession>
<evidence type="ECO:0000313" key="4">
    <source>
        <dbReference type="Proteomes" id="UP001271789"/>
    </source>
</evidence>
<dbReference type="EMBL" id="JAWDKD010000013">
    <property type="protein sequence ID" value="MDV0446798.1"/>
    <property type="molecule type" value="Genomic_DNA"/>
</dbReference>
<dbReference type="InterPro" id="IPR013347">
    <property type="entry name" value="MeTrfase_F_su"/>
</dbReference>
<dbReference type="NCBIfam" id="NF009776">
    <property type="entry name" value="PRK13275.1"/>
    <property type="match status" value="1"/>
</dbReference>
<keyword evidence="4" id="KW-1185">Reference proteome</keyword>
<evidence type="ECO:0000256" key="1">
    <source>
        <dbReference type="SAM" id="Phobius"/>
    </source>
</evidence>
<keyword evidence="1" id="KW-1133">Transmembrane helix</keyword>
<sequence>MAKKKQNSEEIYIDHLVASIQMRCQLISRSLKLDSGIEATRVAGFAIGFGLALLFVVVIPALVLYAYGML</sequence>
<feature type="domain" description="Tetrahydromethanopterin S-methyltransferase F subunit" evidence="2">
    <location>
        <begin position="13"/>
        <end position="63"/>
    </location>
</feature>
<dbReference type="RefSeq" id="WP_338099209.1">
    <property type="nucleotide sequence ID" value="NZ_JAWDKD010000013.1"/>
</dbReference>
<keyword evidence="1" id="KW-0472">Membrane</keyword>
<evidence type="ECO:0000313" key="3">
    <source>
        <dbReference type="EMBL" id="MDV0446798.1"/>
    </source>
</evidence>
<proteinExistence type="predicted"/>
<name>A0AAE4SDP3_9EURY</name>
<reference evidence="3" key="1">
    <citation type="submission" date="2023-06" db="EMBL/GenBank/DDBJ databases">
        <title>Genome sequence of Methanosarcinaceae archaeon Ag5.</title>
        <authorList>
            <person name="Protasov E."/>
            <person name="Platt K."/>
            <person name="Poehlein A."/>
            <person name="Daniel R."/>
            <person name="Brune A."/>
        </authorList>
    </citation>
    <scope>NUCLEOTIDE SEQUENCE</scope>
    <source>
        <strain evidence="3">Ag5</strain>
    </source>
</reference>
<feature type="transmembrane region" description="Helical" evidence="1">
    <location>
        <begin position="42"/>
        <end position="67"/>
    </location>
</feature>
<protein>
    <recommendedName>
        <fullName evidence="2">Tetrahydromethanopterin S-methyltransferase F subunit domain-containing protein</fullName>
    </recommendedName>
</protein>
<organism evidence="3 4">
    <name type="scientific">Methanolapillus africanus</name>
    <dbReference type="NCBI Taxonomy" id="3028297"/>
    <lineage>
        <taxon>Archaea</taxon>
        <taxon>Methanobacteriati</taxon>
        <taxon>Methanobacteriota</taxon>
        <taxon>Stenosarchaea group</taxon>
        <taxon>Methanomicrobia</taxon>
        <taxon>Methanosarcinales</taxon>
        <taxon>Methanosarcinaceae</taxon>
        <taxon>Methanolapillus</taxon>
    </lineage>
</organism>
<dbReference type="Pfam" id="PF09472">
    <property type="entry name" value="MtrF"/>
    <property type="match status" value="1"/>
</dbReference>
<comment type="caution">
    <text evidence="3">The sequence shown here is derived from an EMBL/GenBank/DDBJ whole genome shotgun (WGS) entry which is preliminary data.</text>
</comment>
<gene>
    <name evidence="3" type="ORF">MsAg5_06550</name>
</gene>
<keyword evidence="1" id="KW-0812">Transmembrane</keyword>
<dbReference type="AlphaFoldDB" id="A0AAE4SDP3"/>
<dbReference type="NCBIfam" id="TIGR02507">
    <property type="entry name" value="MtrF"/>
    <property type="match status" value="1"/>
</dbReference>
<dbReference type="GO" id="GO:0015948">
    <property type="term" value="P:methanogenesis"/>
    <property type="evidence" value="ECO:0007669"/>
    <property type="project" value="InterPro"/>
</dbReference>